<evidence type="ECO:0000313" key="9">
    <source>
        <dbReference type="EMBL" id="KYG80270.1"/>
    </source>
</evidence>
<keyword evidence="4 6" id="KW-1133">Transmembrane helix</keyword>
<feature type="domain" description="MacB-like periplasmic core" evidence="8">
    <location>
        <begin position="20"/>
        <end position="236"/>
    </location>
</feature>
<reference evidence="9 10" key="1">
    <citation type="submission" date="2016-01" db="EMBL/GenBank/DDBJ databases">
        <title>Genome sequencing of Roseivirga echinicomitans KMM 6058.</title>
        <authorList>
            <person name="Selvaratnam C."/>
            <person name="Thevarajoo S."/>
            <person name="Goh K.M."/>
            <person name="Ee R."/>
            <person name="Chan K.-G."/>
            <person name="Chong C.S."/>
        </authorList>
    </citation>
    <scope>NUCLEOTIDE SEQUENCE [LARGE SCALE GENOMIC DNA]</scope>
    <source>
        <strain evidence="9 10">KMM 6058</strain>
    </source>
</reference>
<keyword evidence="2" id="KW-1003">Cell membrane</keyword>
<feature type="transmembrane region" description="Helical" evidence="6">
    <location>
        <begin position="21"/>
        <end position="41"/>
    </location>
</feature>
<dbReference type="GO" id="GO:0005886">
    <property type="term" value="C:plasma membrane"/>
    <property type="evidence" value="ECO:0007669"/>
    <property type="project" value="UniProtKB-SubCell"/>
</dbReference>
<evidence type="ECO:0000259" key="8">
    <source>
        <dbReference type="Pfam" id="PF12704"/>
    </source>
</evidence>
<dbReference type="STRING" id="296218.AWN68_17380"/>
<dbReference type="EMBL" id="LRDB01000008">
    <property type="protein sequence ID" value="KYG80270.1"/>
    <property type="molecule type" value="Genomic_DNA"/>
</dbReference>
<evidence type="ECO:0000256" key="6">
    <source>
        <dbReference type="SAM" id="Phobius"/>
    </source>
</evidence>
<name>A0A150XNF1_9BACT</name>
<feature type="domain" description="ABC3 transporter permease C-terminal" evidence="7">
    <location>
        <begin position="290"/>
        <end position="404"/>
    </location>
</feature>
<dbReference type="Proteomes" id="UP000075615">
    <property type="component" value="Unassembled WGS sequence"/>
</dbReference>
<evidence type="ECO:0000313" key="10">
    <source>
        <dbReference type="Proteomes" id="UP000075615"/>
    </source>
</evidence>
<protein>
    <recommendedName>
        <fullName evidence="11">ABC transporter permease</fullName>
    </recommendedName>
</protein>
<dbReference type="PANTHER" id="PTHR30572">
    <property type="entry name" value="MEMBRANE COMPONENT OF TRANSPORTER-RELATED"/>
    <property type="match status" value="1"/>
</dbReference>
<accession>A0A150XNF1</accession>
<feature type="transmembrane region" description="Helical" evidence="6">
    <location>
        <begin position="684"/>
        <end position="709"/>
    </location>
</feature>
<dbReference type="RefSeq" id="WP_068413922.1">
    <property type="nucleotide sequence ID" value="NZ_LRDB01000008.1"/>
</dbReference>
<dbReference type="GO" id="GO:0022857">
    <property type="term" value="F:transmembrane transporter activity"/>
    <property type="evidence" value="ECO:0007669"/>
    <property type="project" value="TreeGrafter"/>
</dbReference>
<comment type="subcellular location">
    <subcellularLocation>
        <location evidence="1">Cell membrane</location>
        <topology evidence="1">Multi-pass membrane protein</topology>
    </subcellularLocation>
</comment>
<dbReference type="InterPro" id="IPR025857">
    <property type="entry name" value="MacB_PCD"/>
</dbReference>
<evidence type="ECO:0000259" key="7">
    <source>
        <dbReference type="Pfam" id="PF02687"/>
    </source>
</evidence>
<evidence type="ECO:0008006" key="11">
    <source>
        <dbReference type="Google" id="ProtNLM"/>
    </source>
</evidence>
<feature type="transmembrane region" description="Helical" evidence="6">
    <location>
        <begin position="333"/>
        <end position="356"/>
    </location>
</feature>
<feature type="transmembrane region" description="Helical" evidence="6">
    <location>
        <begin position="376"/>
        <end position="405"/>
    </location>
</feature>
<dbReference type="AlphaFoldDB" id="A0A150XNF1"/>
<dbReference type="Pfam" id="PF12704">
    <property type="entry name" value="MacB_PCD"/>
    <property type="match status" value="1"/>
</dbReference>
<feature type="transmembrane region" description="Helical" evidence="6">
    <location>
        <begin position="770"/>
        <end position="790"/>
    </location>
</feature>
<dbReference type="Pfam" id="PF02687">
    <property type="entry name" value="FtsX"/>
    <property type="match status" value="2"/>
</dbReference>
<evidence type="ECO:0000256" key="4">
    <source>
        <dbReference type="ARBA" id="ARBA00022989"/>
    </source>
</evidence>
<comment type="caution">
    <text evidence="9">The sequence shown here is derived from an EMBL/GenBank/DDBJ whole genome shotgun (WGS) entry which is preliminary data.</text>
</comment>
<proteinExistence type="predicted"/>
<feature type="domain" description="ABC3 transporter permease C-terminal" evidence="7">
    <location>
        <begin position="687"/>
        <end position="800"/>
    </location>
</feature>
<sequence>MFKNYFKTAWRSLLKSRGYSVINIVGLSVGMACFLLILFYVKDESSYDKFHKDYKSIYRVTEVNYSDDGETLLANAFSAIGPALQTDIPEIGPFVRVHIEPLKISNGPQMKFQENDFAFADSTFWQVFDFKLLQGDPNTALAEPFSLVLTESMATKYFGEEDAIGKILMINEAYPFKVTGIVQDVPHNSHLQFDFLGSFISLKQIDGGWMFNNWYWPPMYTYAKTSSNTDIESIESKFPGMMKKYLGEAVAEQRGYKLQPLEDIHTSNNYSNELGKTTNVTYLFVMTTTAFLILAIACVNFMNLSLARSINRSGEVGVRKVFGAMREQLIVQYLSESILITIVSAIIAFGLFMLAIPGFNNLSEKALQIQTADIPVVFGALLIIAVVVGVISGLYPALFLSGFSPSAILKGKVAKQSKFTAGVKKVLITFQFVISSALIISTFIIYFQLDYLRNKSLGFDKEQMVVLQVRETREQNAIKTFKDRLNQLPQVVGTAVSARVPGYQGFYDYNVLADGQSVENNMVFMRLETDLDFAQLYGFEIVDGRVFNNKLTTDSIAYLLNETAAAKLGWTGDALNKKLNLGSLNPDGSFGVIHQGTVIGVVKDFNFVSLHNEVDPVVISIIPKSEPYMQGLLSVKLEAGNLMQAMRLIEKEWSDYAPTADFDYFFLDDTVDKMYRAEKQLGEVFLTFSTISILLACLGLFAMTTLLATQMRKEIGIRKVLGASVSNIVLLMSRGYMQLILISFVIACGITYIVMKKWLENFAYQIQMEVWYFLLAGIVLALIAFITMSFKSFKAAHGNPVEALRYE</sequence>
<dbReference type="PROSITE" id="PS51257">
    <property type="entry name" value="PROKAR_LIPOPROTEIN"/>
    <property type="match status" value="1"/>
</dbReference>
<feature type="transmembrane region" description="Helical" evidence="6">
    <location>
        <begin position="736"/>
        <end position="755"/>
    </location>
</feature>
<dbReference type="InterPro" id="IPR003838">
    <property type="entry name" value="ABC3_permease_C"/>
</dbReference>
<feature type="transmembrane region" description="Helical" evidence="6">
    <location>
        <begin position="280"/>
        <end position="302"/>
    </location>
</feature>
<evidence type="ECO:0000256" key="2">
    <source>
        <dbReference type="ARBA" id="ARBA00022475"/>
    </source>
</evidence>
<dbReference type="OrthoDB" id="5933722at2"/>
<dbReference type="PANTHER" id="PTHR30572:SF18">
    <property type="entry name" value="ABC-TYPE MACROLIDE FAMILY EXPORT SYSTEM PERMEASE COMPONENT 2"/>
    <property type="match status" value="1"/>
</dbReference>
<organism evidence="9 10">
    <name type="scientific">Roseivirga echinicomitans</name>
    <dbReference type="NCBI Taxonomy" id="296218"/>
    <lineage>
        <taxon>Bacteria</taxon>
        <taxon>Pseudomonadati</taxon>
        <taxon>Bacteroidota</taxon>
        <taxon>Cytophagia</taxon>
        <taxon>Cytophagales</taxon>
        <taxon>Roseivirgaceae</taxon>
        <taxon>Roseivirga</taxon>
    </lineage>
</organism>
<evidence type="ECO:0000256" key="5">
    <source>
        <dbReference type="ARBA" id="ARBA00023136"/>
    </source>
</evidence>
<keyword evidence="3 6" id="KW-0812">Transmembrane</keyword>
<keyword evidence="5 6" id="KW-0472">Membrane</keyword>
<gene>
    <name evidence="9" type="ORF">AWN68_17380</name>
</gene>
<keyword evidence="10" id="KW-1185">Reference proteome</keyword>
<feature type="transmembrane region" description="Helical" evidence="6">
    <location>
        <begin position="426"/>
        <end position="447"/>
    </location>
</feature>
<dbReference type="InterPro" id="IPR050250">
    <property type="entry name" value="Macrolide_Exporter_MacB"/>
</dbReference>
<evidence type="ECO:0000256" key="1">
    <source>
        <dbReference type="ARBA" id="ARBA00004651"/>
    </source>
</evidence>
<evidence type="ECO:0000256" key="3">
    <source>
        <dbReference type="ARBA" id="ARBA00022692"/>
    </source>
</evidence>